<dbReference type="GO" id="GO:0043015">
    <property type="term" value="F:gamma-tubulin binding"/>
    <property type="evidence" value="ECO:0007669"/>
    <property type="project" value="InterPro"/>
</dbReference>
<comment type="similarity">
    <text evidence="2">Belongs to the TUBGCP family.</text>
</comment>
<dbReference type="InterPro" id="IPR040457">
    <property type="entry name" value="GCP_C"/>
</dbReference>
<dbReference type="GO" id="GO:0005874">
    <property type="term" value="C:microtubule"/>
    <property type="evidence" value="ECO:0007669"/>
    <property type="project" value="UniProtKB-KW"/>
</dbReference>
<evidence type="ECO:0000256" key="1">
    <source>
        <dbReference type="ARBA" id="ARBA00004245"/>
    </source>
</evidence>
<evidence type="ECO:0000256" key="3">
    <source>
        <dbReference type="ARBA" id="ARBA00022490"/>
    </source>
</evidence>
<evidence type="ECO:0000256" key="2">
    <source>
        <dbReference type="ARBA" id="ARBA00010337"/>
    </source>
</evidence>
<keyword evidence="8" id="KW-1185">Reference proteome</keyword>
<evidence type="ECO:0000313" key="8">
    <source>
        <dbReference type="Proteomes" id="UP001195914"/>
    </source>
</evidence>
<feature type="domain" description="Gamma tubulin complex component C-terminal" evidence="6">
    <location>
        <begin position="951"/>
        <end position="1157"/>
    </location>
</feature>
<dbReference type="AlphaFoldDB" id="A0AAD9LI74"/>
<dbReference type="EMBL" id="JAHBMH010000033">
    <property type="protein sequence ID" value="KAK1937598.1"/>
    <property type="molecule type" value="Genomic_DNA"/>
</dbReference>
<name>A0AAD9LI74_BABDI</name>
<evidence type="ECO:0000256" key="5">
    <source>
        <dbReference type="ARBA" id="ARBA00023212"/>
    </source>
</evidence>
<reference evidence="7" key="2">
    <citation type="submission" date="2021-05" db="EMBL/GenBank/DDBJ databases">
        <authorList>
            <person name="Pain A."/>
        </authorList>
    </citation>
    <scope>NUCLEOTIDE SEQUENCE</scope>
    <source>
        <strain evidence="7">1802A</strain>
    </source>
</reference>
<protein>
    <recommendedName>
        <fullName evidence="6">Gamma tubulin complex component C-terminal domain-containing protein</fullName>
    </recommendedName>
</protein>
<gene>
    <name evidence="7" type="ORF">X943_003224</name>
</gene>
<evidence type="ECO:0000259" key="6">
    <source>
        <dbReference type="Pfam" id="PF04130"/>
    </source>
</evidence>
<dbReference type="InterPro" id="IPR042241">
    <property type="entry name" value="GCP_C_sf"/>
</dbReference>
<keyword evidence="3" id="KW-0963">Cytoplasm</keyword>
<evidence type="ECO:0000313" key="7">
    <source>
        <dbReference type="EMBL" id="KAK1937598.1"/>
    </source>
</evidence>
<sequence length="1165" mass="132359">MEICSLVRCLADHLSQLAPEELKSVEGRGLSSQDVQRQLSSHLIDQFWCCVLRQSPHCLPPSQYRGKSSRYSAAQILEDLDLTARKRVIRGPSHGDFVSDDSSSAYIHDSLECKKVYQQCDIYVDVALRLHHQVLRQKGLYLESLALELLLQLYNHISHVPDIAHFGKYVGPLRERWLPFTCCEAVLEMLCHLSSEPLPCVASLELARPALLRKGIKEVRHIDMKVMLDSWGGSNLGDDDVLKWISGQRSHGYPEASKRYVSERWTSGVFDRVLDDLPIVIPPRGVNGPTGLGMENLTISPLGALDGCRSSIHSAWLPIRSTNPMDVISDNVAIAASGRGILNDVDDGFDKKAACNWLPISVLPYKVDDLSNESPISEYADAPTDHIPECSQMRLYNFRPFEDASGHVVSDVGKTSVFCHVDRKSTAKVERYNKWQVLPSFDSTYLQGNIPHCGGLQISQDSVVEAMLGCTVRCLFNCSPFAIPSDHGPQVDWFTPVVLCLQGSESTFFESKVLCQYRKDRSFLPAHLSKLINDDIGCHLPPISHLCHAIFEDFVSSSFDPQKAVDLARPTPDGKFVKIKSAILPSQHGELRLFTDMECTDIVKGLRGYNSLRVYFAEICYVGSVMRRLKYFISLIKHLETIPHYRTMIGTTLSVYAVSLDAFVYEFESEVTTFAESDFKGELHETVSVYSLFLSRIERWLKAISWFDRVTFAPEYNAESCDLFLLPRGSFFLDYVLGKYAGSYVFRSVSDTHSRRMVYRCLISTLKPYLSFLSGLLTGCHGNSMPSSEFLPDKHLLALQHLEGTIASSREFSVFLQSYYPTCMRFARSMYSRYLLDNESSNVEAVGKHHDGDTTTCYFDLIEDISLDLRLSYTWLNRKMIELLRSEYHIFDVMEEVYRFVFLSRADMMGSILADWHTGRSNDSYLKLFSTYVVVDTCVSRSVSFRGHAIELKFSSDRFNSYIFTEEVTKCYNATFQQLCTLRFGVMNVLNAHRWLCMSFRVPDEFVNVKCKYVLRLLSVLTRDMYGVLHSVEWYMHHIVLGPLYEDFLRRLYTCDGFSELLSHHLMFVRAACSMCLSSEECGRFIALLNGFYRCSCILDAALKGLCFDIIQEKGNISTILSLEPTIRELESRFTNLKREFLFMISASRDAGPSHLATILSTAIY</sequence>
<proteinExistence type="inferred from homology"/>
<reference evidence="7" key="1">
    <citation type="journal article" date="2014" name="Nucleic Acids Res.">
        <title>The evolutionary dynamics of variant antigen genes in Babesia reveal a history of genomic innovation underlying host-parasite interaction.</title>
        <authorList>
            <person name="Jackson A.P."/>
            <person name="Otto T.D."/>
            <person name="Darby A."/>
            <person name="Ramaprasad A."/>
            <person name="Xia D."/>
            <person name="Echaide I.E."/>
            <person name="Farber M."/>
            <person name="Gahlot S."/>
            <person name="Gamble J."/>
            <person name="Gupta D."/>
            <person name="Gupta Y."/>
            <person name="Jackson L."/>
            <person name="Malandrin L."/>
            <person name="Malas T.B."/>
            <person name="Moussa E."/>
            <person name="Nair M."/>
            <person name="Reid A.J."/>
            <person name="Sanders M."/>
            <person name="Sharma J."/>
            <person name="Tracey A."/>
            <person name="Quail M.A."/>
            <person name="Weir W."/>
            <person name="Wastling J.M."/>
            <person name="Hall N."/>
            <person name="Willadsen P."/>
            <person name="Lingelbach K."/>
            <person name="Shiels B."/>
            <person name="Tait A."/>
            <person name="Berriman M."/>
            <person name="Allred D.R."/>
            <person name="Pain A."/>
        </authorList>
    </citation>
    <scope>NUCLEOTIDE SEQUENCE</scope>
    <source>
        <strain evidence="7">1802A</strain>
    </source>
</reference>
<comment type="caution">
    <text evidence="7">The sequence shown here is derived from an EMBL/GenBank/DDBJ whole genome shotgun (WGS) entry which is preliminary data.</text>
</comment>
<dbReference type="Pfam" id="PF04130">
    <property type="entry name" value="GCP_C_terminal"/>
    <property type="match status" value="1"/>
</dbReference>
<keyword evidence="4" id="KW-0493">Microtubule</keyword>
<organism evidence="7 8">
    <name type="scientific">Babesia divergens</name>
    <dbReference type="NCBI Taxonomy" id="32595"/>
    <lineage>
        <taxon>Eukaryota</taxon>
        <taxon>Sar</taxon>
        <taxon>Alveolata</taxon>
        <taxon>Apicomplexa</taxon>
        <taxon>Aconoidasida</taxon>
        <taxon>Piroplasmida</taxon>
        <taxon>Babesiidae</taxon>
        <taxon>Babesia</taxon>
    </lineage>
</organism>
<evidence type="ECO:0000256" key="4">
    <source>
        <dbReference type="ARBA" id="ARBA00022701"/>
    </source>
</evidence>
<accession>A0AAD9LI74</accession>
<dbReference type="Gene3D" id="1.20.120.1900">
    <property type="entry name" value="Gamma-tubulin complex, C-terminal domain"/>
    <property type="match status" value="1"/>
</dbReference>
<keyword evidence="5" id="KW-0206">Cytoskeleton</keyword>
<dbReference type="Proteomes" id="UP001195914">
    <property type="component" value="Unassembled WGS sequence"/>
</dbReference>
<comment type="subcellular location">
    <subcellularLocation>
        <location evidence="1">Cytoplasm</location>
        <location evidence="1">Cytoskeleton</location>
    </subcellularLocation>
</comment>